<name>A0AAD3RYP0_NEPGR</name>
<keyword evidence="2" id="KW-1185">Reference proteome</keyword>
<dbReference type="EMBL" id="BSYO01000002">
    <property type="protein sequence ID" value="GMH01150.1"/>
    <property type="molecule type" value="Genomic_DNA"/>
</dbReference>
<accession>A0AAD3RYP0</accession>
<dbReference type="AlphaFoldDB" id="A0AAD3RYP0"/>
<evidence type="ECO:0000313" key="1">
    <source>
        <dbReference type="EMBL" id="GMH01150.1"/>
    </source>
</evidence>
<gene>
    <name evidence="1" type="ORF">Nepgr_002989</name>
</gene>
<sequence>MRPANPALGFLLEKIWCCRRLPVRSHFLLRRRLLSSWFLSSPVYSADLEFLGSKELGRSRRFPSLMAPILLDIPFEIAGISLEDRGWPS</sequence>
<comment type="caution">
    <text evidence="1">The sequence shown here is derived from an EMBL/GenBank/DDBJ whole genome shotgun (WGS) entry which is preliminary data.</text>
</comment>
<dbReference type="Proteomes" id="UP001279734">
    <property type="component" value="Unassembled WGS sequence"/>
</dbReference>
<organism evidence="1 2">
    <name type="scientific">Nepenthes gracilis</name>
    <name type="common">Slender pitcher plant</name>
    <dbReference type="NCBI Taxonomy" id="150966"/>
    <lineage>
        <taxon>Eukaryota</taxon>
        <taxon>Viridiplantae</taxon>
        <taxon>Streptophyta</taxon>
        <taxon>Embryophyta</taxon>
        <taxon>Tracheophyta</taxon>
        <taxon>Spermatophyta</taxon>
        <taxon>Magnoliopsida</taxon>
        <taxon>eudicotyledons</taxon>
        <taxon>Gunneridae</taxon>
        <taxon>Pentapetalae</taxon>
        <taxon>Caryophyllales</taxon>
        <taxon>Nepenthaceae</taxon>
        <taxon>Nepenthes</taxon>
    </lineage>
</organism>
<protein>
    <submittedName>
        <fullName evidence="1">Uncharacterized protein</fullName>
    </submittedName>
</protein>
<evidence type="ECO:0000313" key="2">
    <source>
        <dbReference type="Proteomes" id="UP001279734"/>
    </source>
</evidence>
<proteinExistence type="predicted"/>
<reference evidence="1" key="1">
    <citation type="submission" date="2023-05" db="EMBL/GenBank/DDBJ databases">
        <title>Nepenthes gracilis genome sequencing.</title>
        <authorList>
            <person name="Fukushima K."/>
        </authorList>
    </citation>
    <scope>NUCLEOTIDE SEQUENCE</scope>
    <source>
        <strain evidence="1">SING2019-196</strain>
    </source>
</reference>